<dbReference type="GO" id="GO:0046872">
    <property type="term" value="F:metal ion binding"/>
    <property type="evidence" value="ECO:0007669"/>
    <property type="project" value="UniProtKB-KW"/>
</dbReference>
<evidence type="ECO:0000256" key="3">
    <source>
        <dbReference type="ARBA" id="ARBA00022801"/>
    </source>
</evidence>
<dbReference type="Pfam" id="PF01327">
    <property type="entry name" value="Pep_deformylase"/>
    <property type="match status" value="3"/>
</dbReference>
<dbReference type="GO" id="GO:0042586">
    <property type="term" value="F:peptide deformylase activity"/>
    <property type="evidence" value="ECO:0007669"/>
    <property type="project" value="UniProtKB-EC"/>
</dbReference>
<organism evidence="8 9">
    <name type="scientific">Albula glossodonta</name>
    <name type="common">roundjaw bonefish</name>
    <dbReference type="NCBI Taxonomy" id="121402"/>
    <lineage>
        <taxon>Eukaryota</taxon>
        <taxon>Metazoa</taxon>
        <taxon>Chordata</taxon>
        <taxon>Craniata</taxon>
        <taxon>Vertebrata</taxon>
        <taxon>Euteleostomi</taxon>
        <taxon>Actinopterygii</taxon>
        <taxon>Neopterygii</taxon>
        <taxon>Teleostei</taxon>
        <taxon>Albuliformes</taxon>
        <taxon>Albulidae</taxon>
        <taxon>Albula</taxon>
    </lineage>
</organism>
<evidence type="ECO:0000313" key="8">
    <source>
        <dbReference type="EMBL" id="KAG9352642.1"/>
    </source>
</evidence>
<accession>A0A8T2PNB1</accession>
<proteinExistence type="inferred from homology"/>
<dbReference type="OrthoDB" id="276063at2759"/>
<dbReference type="GO" id="GO:0005739">
    <property type="term" value="C:mitochondrion"/>
    <property type="evidence" value="ECO:0007669"/>
    <property type="project" value="TreeGrafter"/>
</dbReference>
<keyword evidence="2 7" id="KW-0479">Metal-binding</keyword>
<dbReference type="EMBL" id="JAFBMS010000005">
    <property type="protein sequence ID" value="KAG9352642.1"/>
    <property type="molecule type" value="Genomic_DNA"/>
</dbReference>
<protein>
    <recommendedName>
        <fullName evidence="7">Peptide deformylase</fullName>
        <ecNumber evidence="7">3.5.1.88</ecNumber>
    </recommendedName>
</protein>
<dbReference type="EC" id="3.5.1.88" evidence="7"/>
<comment type="similarity">
    <text evidence="1 7">Belongs to the polypeptide deformylase family.</text>
</comment>
<dbReference type="SUPFAM" id="SSF56420">
    <property type="entry name" value="Peptide deformylase"/>
    <property type="match status" value="3"/>
</dbReference>
<dbReference type="AlphaFoldDB" id="A0A8T2PNB1"/>
<dbReference type="PRINTS" id="PR01576">
    <property type="entry name" value="PDEFORMYLASE"/>
</dbReference>
<sequence length="496" mass="55868">MGVETTISHDKYFVCLYPVAMGLEEGAPLWRQTSATPTLSRSNSSNIKELSYLQYLKQKIKPSEGPPYSHVCQVGDPVLRVRAAEVEPGAVLGEEVQRVINTLVKVMRKVECMGLSAPQIGVPMRILAMEYPERMLKDIPPTIRQARGLVPIPLRVFINPQLRICDSRQAVFLEGCESISGFAACVPRYHSVEIAGLNEKAEAVTWQVSGWPARIVQHEMDHMDGVLYTDRMDSRTFINVRWEEYQMTSATPVLSRARSSDAGFVAYLRHLKRKYMGAKDPPYNHACQVGHPVLRSRAAEVEPGAVLGEEVQKVISTLVKVMRKRECVGLSAPQIGVPMRIFVAEYTERMLEQTSPVHREACDLAVFPLRVFINPRLRVCDSRTVTLVEACESIAGFAASVPRNLAVEVSGEKTPTWVPCGNALILLDEWSEKEEEWASNILDNGLNERAEPVTWQVSGWPARILQHEMDHLDGVLYIDRMDRCTFTNRCWEEHNK</sequence>
<dbReference type="HAMAP" id="MF_00163">
    <property type="entry name" value="Pep_deformylase"/>
    <property type="match status" value="2"/>
</dbReference>
<dbReference type="GO" id="GO:0006412">
    <property type="term" value="P:translation"/>
    <property type="evidence" value="ECO:0007669"/>
    <property type="project" value="UniProtKB-KW"/>
</dbReference>
<dbReference type="PANTHER" id="PTHR10458">
    <property type="entry name" value="PEPTIDE DEFORMYLASE"/>
    <property type="match status" value="1"/>
</dbReference>
<evidence type="ECO:0000313" key="9">
    <source>
        <dbReference type="Proteomes" id="UP000824540"/>
    </source>
</evidence>
<evidence type="ECO:0000256" key="1">
    <source>
        <dbReference type="ARBA" id="ARBA00010759"/>
    </source>
</evidence>
<comment type="function">
    <text evidence="5 7">Removes the formyl group from the N-terminal Met of newly synthesized proteins.</text>
</comment>
<name>A0A8T2PNB1_9TELE</name>
<dbReference type="Proteomes" id="UP000824540">
    <property type="component" value="Unassembled WGS sequence"/>
</dbReference>
<gene>
    <name evidence="8" type="ORF">JZ751_021056</name>
</gene>
<dbReference type="PANTHER" id="PTHR10458:SF2">
    <property type="entry name" value="PEPTIDE DEFORMYLASE, MITOCHONDRIAL"/>
    <property type="match status" value="1"/>
</dbReference>
<dbReference type="Gene3D" id="3.90.45.10">
    <property type="entry name" value="Peptide deformylase"/>
    <property type="match status" value="2"/>
</dbReference>
<dbReference type="FunFam" id="3.90.45.10:FF:000003">
    <property type="entry name" value="Peptide deformylase"/>
    <property type="match status" value="2"/>
</dbReference>
<comment type="caution">
    <text evidence="8">The sequence shown here is derived from an EMBL/GenBank/DDBJ whole genome shotgun (WGS) entry which is preliminary data.</text>
</comment>
<evidence type="ECO:0000256" key="5">
    <source>
        <dbReference type="ARBA" id="ARBA00037114"/>
    </source>
</evidence>
<keyword evidence="9" id="KW-1185">Reference proteome</keyword>
<evidence type="ECO:0000256" key="7">
    <source>
        <dbReference type="RuleBase" id="RU362111"/>
    </source>
</evidence>
<dbReference type="NCBIfam" id="NF001159">
    <property type="entry name" value="PRK00150.1-3"/>
    <property type="match status" value="1"/>
</dbReference>
<evidence type="ECO:0000256" key="4">
    <source>
        <dbReference type="ARBA" id="ARBA00022917"/>
    </source>
</evidence>
<keyword evidence="3 7" id="KW-0378">Hydrolase</keyword>
<reference evidence="8" key="1">
    <citation type="thesis" date="2021" institute="BYU ScholarsArchive" country="Provo, UT, USA">
        <title>Applications of and Algorithms for Genome Assembly and Genomic Analyses with an Emphasis on Marine Teleosts.</title>
        <authorList>
            <person name="Pickett B.D."/>
        </authorList>
    </citation>
    <scope>NUCLEOTIDE SEQUENCE</scope>
    <source>
        <strain evidence="8">HI-2016</strain>
    </source>
</reference>
<evidence type="ECO:0000256" key="6">
    <source>
        <dbReference type="ARBA" id="ARBA00048875"/>
    </source>
</evidence>
<comment type="catalytic activity">
    <reaction evidence="6 7">
        <text>N-terminal N-formyl-L-methionyl-[peptide] + H2O = N-terminal L-methionyl-[peptide] + formate</text>
        <dbReference type="Rhea" id="RHEA:24420"/>
        <dbReference type="Rhea" id="RHEA-COMP:10639"/>
        <dbReference type="Rhea" id="RHEA-COMP:10640"/>
        <dbReference type="ChEBI" id="CHEBI:15377"/>
        <dbReference type="ChEBI" id="CHEBI:15740"/>
        <dbReference type="ChEBI" id="CHEBI:49298"/>
        <dbReference type="ChEBI" id="CHEBI:64731"/>
        <dbReference type="EC" id="3.5.1.88"/>
    </reaction>
</comment>
<keyword evidence="4 7" id="KW-0648">Protein biosynthesis</keyword>
<dbReference type="CDD" id="cd00487">
    <property type="entry name" value="Pep_deformylase"/>
    <property type="match status" value="2"/>
</dbReference>
<evidence type="ECO:0000256" key="2">
    <source>
        <dbReference type="ARBA" id="ARBA00022723"/>
    </source>
</evidence>
<dbReference type="InterPro" id="IPR036821">
    <property type="entry name" value="Peptide_deformylase_sf"/>
</dbReference>
<dbReference type="InterPro" id="IPR023635">
    <property type="entry name" value="Peptide_deformylase"/>
</dbReference>